<proteinExistence type="predicted"/>
<reference evidence="1" key="1">
    <citation type="journal article" date="2014" name="Genome Biol. Evol.">
        <title>Pangenome evidence for extensive interdomain horizontal transfer affecting lineage core and shell genes in uncultured planktonic thaumarchaeota and euryarchaeota.</title>
        <authorList>
            <person name="Deschamps P."/>
            <person name="Zivanovic Y."/>
            <person name="Moreira D."/>
            <person name="Rodriguez-Valera F."/>
            <person name="Lopez-Garcia P."/>
        </authorList>
    </citation>
    <scope>NUCLEOTIDE SEQUENCE</scope>
</reference>
<organism evidence="1">
    <name type="scientific">uncultured marine thaumarchaeote AD1000_71_A04</name>
    <dbReference type="NCBI Taxonomy" id="1455935"/>
    <lineage>
        <taxon>Archaea</taxon>
        <taxon>Nitrososphaerota</taxon>
        <taxon>environmental samples</taxon>
    </lineage>
</organism>
<evidence type="ECO:0000313" key="1">
    <source>
        <dbReference type="EMBL" id="AIE95898.1"/>
    </source>
</evidence>
<dbReference type="EMBL" id="KF900464">
    <property type="protein sequence ID" value="AIE95898.1"/>
    <property type="molecule type" value="Genomic_DNA"/>
</dbReference>
<sequence length="225" mass="25063">MARDDQKQINQSVARITRNLIESDLGIQDSIARDYANISGIARLLKPKIHKMGITEVNEDAIITAVKRIVPKYSSINNEITDVIAKSDINVKTGVAKLSVKKNNQNLKGIQNIILKNNEEFIQISEATSALTIIYSERLREKLLSIFSKSEILEDSNDLAAIIVHSPIEVISVPGFVFTIYGQVAKRQINIEDTVSCFTDTIIVVKTRDVAMTFSVLNELFDGSR</sequence>
<protein>
    <submittedName>
        <fullName evidence="1">Amino acid-binding ACT domain protein</fullName>
    </submittedName>
</protein>
<name>A0A075FX39_9ARCH</name>
<accession>A0A075FX39</accession>
<dbReference type="AlphaFoldDB" id="A0A075FX39"/>